<evidence type="ECO:0000259" key="1">
    <source>
        <dbReference type="Pfam" id="PF09924"/>
    </source>
</evidence>
<dbReference type="Proteomes" id="UP000034795">
    <property type="component" value="Unassembled WGS sequence"/>
</dbReference>
<sequence>MSASMVSKEDIQKIKDSGIEVSWENPTETEFIYSTQNLLNPTKGYKNKIKRFENNYEYTILKKYDKEKILSFYNLWEGQKEDLNNIFAKESNDFFFYCLNNLEKYNIKQIYVEVDEKLVGFVWGVKHSSDKWVSIHIKSDYQYRGLNRFLNHEITKEFADTKIVSLGTGCQDEGLIQNKKELGPIEEKQYYYVATTGKIRKLFV</sequence>
<proteinExistence type="predicted"/>
<gene>
    <name evidence="2" type="ORF">UX57_C0004G0036</name>
</gene>
<evidence type="ECO:0000313" key="3">
    <source>
        <dbReference type="Proteomes" id="UP000034795"/>
    </source>
</evidence>
<dbReference type="Gene3D" id="3.40.630.30">
    <property type="match status" value="1"/>
</dbReference>
<organism evidence="2 3">
    <name type="scientific">Candidatus Uhrbacteria bacterium GW2011_GWE2_46_68</name>
    <dbReference type="NCBI Taxonomy" id="1618994"/>
    <lineage>
        <taxon>Bacteria</taxon>
        <taxon>Candidatus Uhriibacteriota</taxon>
    </lineage>
</organism>
<dbReference type="AlphaFoldDB" id="A0A0G1Q933"/>
<dbReference type="SUPFAM" id="SSF55729">
    <property type="entry name" value="Acyl-CoA N-acyltransferases (Nat)"/>
    <property type="match status" value="1"/>
</dbReference>
<dbReference type="EMBL" id="LCMS01000004">
    <property type="protein sequence ID" value="KKU41332.1"/>
    <property type="molecule type" value="Genomic_DNA"/>
</dbReference>
<feature type="domain" description="Phosphatidylglycerol lysyltransferase C-terminal" evidence="1">
    <location>
        <begin position="43"/>
        <end position="168"/>
    </location>
</feature>
<evidence type="ECO:0000313" key="2">
    <source>
        <dbReference type="EMBL" id="KKU41332.1"/>
    </source>
</evidence>
<name>A0A0G1Q933_9BACT</name>
<comment type="caution">
    <text evidence="2">The sequence shown here is derived from an EMBL/GenBank/DDBJ whole genome shotgun (WGS) entry which is preliminary data.</text>
</comment>
<dbReference type="Pfam" id="PF09924">
    <property type="entry name" value="LPG_synthase_C"/>
    <property type="match status" value="1"/>
</dbReference>
<dbReference type="InterPro" id="IPR016181">
    <property type="entry name" value="Acyl_CoA_acyltransferase"/>
</dbReference>
<accession>A0A0G1Q933</accession>
<reference evidence="2 3" key="1">
    <citation type="journal article" date="2015" name="Nature">
        <title>rRNA introns, odd ribosomes, and small enigmatic genomes across a large radiation of phyla.</title>
        <authorList>
            <person name="Brown C.T."/>
            <person name="Hug L.A."/>
            <person name="Thomas B.C."/>
            <person name="Sharon I."/>
            <person name="Castelle C.J."/>
            <person name="Singh A."/>
            <person name="Wilkins M.J."/>
            <person name="Williams K.H."/>
            <person name="Banfield J.F."/>
        </authorList>
    </citation>
    <scope>NUCLEOTIDE SEQUENCE [LARGE SCALE GENOMIC DNA]</scope>
</reference>
<protein>
    <recommendedName>
        <fullName evidence="1">Phosphatidylglycerol lysyltransferase C-terminal domain-containing protein</fullName>
    </recommendedName>
</protein>
<dbReference type="InterPro" id="IPR024320">
    <property type="entry name" value="LPG_synthase_C"/>
</dbReference>